<dbReference type="Pfam" id="PF00672">
    <property type="entry name" value="HAMP"/>
    <property type="match status" value="1"/>
</dbReference>
<evidence type="ECO:0000256" key="5">
    <source>
        <dbReference type="ARBA" id="ARBA00022679"/>
    </source>
</evidence>
<dbReference type="Proteomes" id="UP000094412">
    <property type="component" value="Unassembled WGS sequence"/>
</dbReference>
<name>A0A1C2DDF2_9HYPH</name>
<dbReference type="Pfam" id="PF00512">
    <property type="entry name" value="HisKA"/>
    <property type="match status" value="1"/>
</dbReference>
<evidence type="ECO:0000256" key="9">
    <source>
        <dbReference type="ARBA" id="ARBA00023012"/>
    </source>
</evidence>
<dbReference type="InterPro" id="IPR004358">
    <property type="entry name" value="Sig_transdc_His_kin-like_C"/>
</dbReference>
<dbReference type="CDD" id="cd00082">
    <property type="entry name" value="HisKA"/>
    <property type="match status" value="1"/>
</dbReference>
<dbReference type="Pfam" id="PF02518">
    <property type="entry name" value="HATPase_c"/>
    <property type="match status" value="1"/>
</dbReference>
<keyword evidence="4" id="KW-0597">Phosphoprotein</keyword>
<dbReference type="SMART" id="SM00387">
    <property type="entry name" value="HATPase_c"/>
    <property type="match status" value="1"/>
</dbReference>
<dbReference type="PRINTS" id="PR00344">
    <property type="entry name" value="BCTRLSENSOR"/>
</dbReference>
<dbReference type="STRING" id="1566387.QV13_24670"/>
<feature type="transmembrane region" description="Helical" evidence="11">
    <location>
        <begin position="12"/>
        <end position="35"/>
    </location>
</feature>
<keyword evidence="9" id="KW-0902">Two-component regulatory system</keyword>
<accession>A0A1C2DDF2</accession>
<dbReference type="EC" id="2.7.13.3" evidence="3"/>
<dbReference type="PANTHER" id="PTHR45436">
    <property type="entry name" value="SENSOR HISTIDINE KINASE YKOH"/>
    <property type="match status" value="1"/>
</dbReference>
<dbReference type="OrthoDB" id="9809766at2"/>
<evidence type="ECO:0000256" key="3">
    <source>
        <dbReference type="ARBA" id="ARBA00012438"/>
    </source>
</evidence>
<keyword evidence="8 11" id="KW-1133">Transmembrane helix</keyword>
<comment type="subcellular location">
    <subcellularLocation>
        <location evidence="2">Membrane</location>
    </subcellularLocation>
</comment>
<evidence type="ECO:0000256" key="6">
    <source>
        <dbReference type="ARBA" id="ARBA00022692"/>
    </source>
</evidence>
<dbReference type="InterPro" id="IPR003594">
    <property type="entry name" value="HATPase_dom"/>
</dbReference>
<dbReference type="InterPro" id="IPR050428">
    <property type="entry name" value="TCS_sensor_his_kinase"/>
</dbReference>
<dbReference type="PROSITE" id="PS50885">
    <property type="entry name" value="HAMP"/>
    <property type="match status" value="1"/>
</dbReference>
<comment type="caution">
    <text evidence="14">The sequence shown here is derived from an EMBL/GenBank/DDBJ whole genome shotgun (WGS) entry which is preliminary data.</text>
</comment>
<dbReference type="GO" id="GO:0005886">
    <property type="term" value="C:plasma membrane"/>
    <property type="evidence" value="ECO:0007669"/>
    <property type="project" value="TreeGrafter"/>
</dbReference>
<keyword evidence="15" id="KW-1185">Reference proteome</keyword>
<dbReference type="SUPFAM" id="SSF47384">
    <property type="entry name" value="Homodimeric domain of signal transducing histidine kinase"/>
    <property type="match status" value="1"/>
</dbReference>
<evidence type="ECO:0000256" key="7">
    <source>
        <dbReference type="ARBA" id="ARBA00022777"/>
    </source>
</evidence>
<evidence type="ECO:0000256" key="2">
    <source>
        <dbReference type="ARBA" id="ARBA00004370"/>
    </source>
</evidence>
<sequence>MRIRRLSLSTVTAITIAAMLMLSMIIAYSTFFWIMKQLTEVKLRELPADIAQAYRDIQDGVMPSVDGFRKLMAVVPEFEKTLDYQMNLAFMGHILLAALICGAIGYWLARRIARPLERLASAAETLREGDFAVGLGNFRGGTSEVQRLGKTIDALATDLDHMEKRLRFNTMAVAHELRTPLTILQGNLQGMIDGVFSVRQQGLQDLLTQVQGLSRLVEDLRTLSLAAGHKLIGDRAVTDLADEAATVLAAARPMLDEAGMRIETDFAPARTSVDPERLRQAMLAIVDNASRYAAAGGVLRCETGIDGDRMAFVRFLDRGPGLPEEIRSISFDIFWRGEISRSRETGGTGLGLSIVEAIARAHQGRLEARARNGGGSVIAITVPADAG</sequence>
<feature type="domain" description="HAMP" evidence="13">
    <location>
        <begin position="110"/>
        <end position="164"/>
    </location>
</feature>
<reference evidence="14 15" key="1">
    <citation type="submission" date="2016-08" db="EMBL/GenBank/DDBJ databases">
        <title>Whole genome sequence of Mesorhizobium sp. strain UASWS1009 isolated from industrial sewage.</title>
        <authorList>
            <person name="Crovadore J."/>
            <person name="Calmin G."/>
            <person name="Chablais R."/>
            <person name="Cochard B."/>
            <person name="Lefort F."/>
        </authorList>
    </citation>
    <scope>NUCLEOTIDE SEQUENCE [LARGE SCALE GENOMIC DNA]</scope>
    <source>
        <strain evidence="14 15">UASWS1009</strain>
    </source>
</reference>
<comment type="catalytic activity">
    <reaction evidence="1">
        <text>ATP + protein L-histidine = ADP + protein N-phospho-L-histidine.</text>
        <dbReference type="EC" id="2.7.13.3"/>
    </reaction>
</comment>
<dbReference type="Gene3D" id="6.10.340.10">
    <property type="match status" value="1"/>
</dbReference>
<gene>
    <name evidence="14" type="ORF">QV13_24670</name>
</gene>
<proteinExistence type="predicted"/>
<feature type="transmembrane region" description="Helical" evidence="11">
    <location>
        <begin position="88"/>
        <end position="109"/>
    </location>
</feature>
<dbReference type="GO" id="GO:0000155">
    <property type="term" value="F:phosphorelay sensor kinase activity"/>
    <property type="evidence" value="ECO:0007669"/>
    <property type="project" value="InterPro"/>
</dbReference>
<evidence type="ECO:0000313" key="15">
    <source>
        <dbReference type="Proteomes" id="UP000094412"/>
    </source>
</evidence>
<keyword evidence="7" id="KW-0418">Kinase</keyword>
<dbReference type="InterPro" id="IPR036097">
    <property type="entry name" value="HisK_dim/P_sf"/>
</dbReference>
<evidence type="ECO:0000256" key="10">
    <source>
        <dbReference type="ARBA" id="ARBA00023136"/>
    </source>
</evidence>
<dbReference type="InterPro" id="IPR005467">
    <property type="entry name" value="His_kinase_dom"/>
</dbReference>
<protein>
    <recommendedName>
        <fullName evidence="3">histidine kinase</fullName>
        <ecNumber evidence="3">2.7.13.3</ecNumber>
    </recommendedName>
</protein>
<keyword evidence="10 11" id="KW-0472">Membrane</keyword>
<dbReference type="InterPro" id="IPR036890">
    <property type="entry name" value="HATPase_C_sf"/>
</dbReference>
<evidence type="ECO:0000259" key="12">
    <source>
        <dbReference type="PROSITE" id="PS50109"/>
    </source>
</evidence>
<keyword evidence="5" id="KW-0808">Transferase</keyword>
<organism evidence="14 15">
    <name type="scientific">Mesorhizobium hungaricum</name>
    <dbReference type="NCBI Taxonomy" id="1566387"/>
    <lineage>
        <taxon>Bacteria</taxon>
        <taxon>Pseudomonadati</taxon>
        <taxon>Pseudomonadota</taxon>
        <taxon>Alphaproteobacteria</taxon>
        <taxon>Hyphomicrobiales</taxon>
        <taxon>Phyllobacteriaceae</taxon>
        <taxon>Mesorhizobium</taxon>
    </lineage>
</organism>
<dbReference type="SUPFAM" id="SSF55874">
    <property type="entry name" value="ATPase domain of HSP90 chaperone/DNA topoisomerase II/histidine kinase"/>
    <property type="match status" value="1"/>
</dbReference>
<dbReference type="Gene3D" id="1.10.287.130">
    <property type="match status" value="1"/>
</dbReference>
<dbReference type="AlphaFoldDB" id="A0A1C2DDF2"/>
<evidence type="ECO:0000256" key="4">
    <source>
        <dbReference type="ARBA" id="ARBA00022553"/>
    </source>
</evidence>
<evidence type="ECO:0000256" key="11">
    <source>
        <dbReference type="SAM" id="Phobius"/>
    </source>
</evidence>
<keyword evidence="6 11" id="KW-0812">Transmembrane</keyword>
<dbReference type="EMBL" id="MDEO01000036">
    <property type="protein sequence ID" value="OCX12784.1"/>
    <property type="molecule type" value="Genomic_DNA"/>
</dbReference>
<dbReference type="SMART" id="SM00304">
    <property type="entry name" value="HAMP"/>
    <property type="match status" value="1"/>
</dbReference>
<dbReference type="SMART" id="SM00388">
    <property type="entry name" value="HisKA"/>
    <property type="match status" value="1"/>
</dbReference>
<dbReference type="PROSITE" id="PS50109">
    <property type="entry name" value="HIS_KIN"/>
    <property type="match status" value="1"/>
</dbReference>
<dbReference type="InterPro" id="IPR003660">
    <property type="entry name" value="HAMP_dom"/>
</dbReference>
<dbReference type="Gene3D" id="3.30.565.10">
    <property type="entry name" value="Histidine kinase-like ATPase, C-terminal domain"/>
    <property type="match status" value="1"/>
</dbReference>
<feature type="domain" description="Histidine kinase" evidence="12">
    <location>
        <begin position="172"/>
        <end position="386"/>
    </location>
</feature>
<evidence type="ECO:0000256" key="1">
    <source>
        <dbReference type="ARBA" id="ARBA00000085"/>
    </source>
</evidence>
<evidence type="ECO:0000256" key="8">
    <source>
        <dbReference type="ARBA" id="ARBA00022989"/>
    </source>
</evidence>
<evidence type="ECO:0000313" key="14">
    <source>
        <dbReference type="EMBL" id="OCX12784.1"/>
    </source>
</evidence>
<dbReference type="PANTHER" id="PTHR45436:SF5">
    <property type="entry name" value="SENSOR HISTIDINE KINASE TRCS"/>
    <property type="match status" value="1"/>
</dbReference>
<dbReference type="InterPro" id="IPR003661">
    <property type="entry name" value="HisK_dim/P_dom"/>
</dbReference>
<dbReference type="RefSeq" id="WP_024924194.1">
    <property type="nucleotide sequence ID" value="NZ_MDEO01000036.1"/>
</dbReference>
<evidence type="ECO:0000259" key="13">
    <source>
        <dbReference type="PROSITE" id="PS50885"/>
    </source>
</evidence>